<dbReference type="NCBIfam" id="TIGR02120">
    <property type="entry name" value="GspF"/>
    <property type="match status" value="1"/>
</dbReference>
<comment type="similarity">
    <text evidence="3 14">Belongs to the GSP F family.</text>
</comment>
<keyword evidence="11 15" id="KW-1133">Transmembrane helix</keyword>
<sequence length="401" mass="42692">MAAFEYQALDAQGKKSKGVVSADSLKSARRELRKQGLTPLKVDASKGKIDKKTRQLKLSSKDNVLLTRQLAMLITSGTPVEEALAAVGETSKKNNVRTVLADVRANVVEGQTLSDAMSGQRLAFNSLYTSIIAAGEGAGALDSVMSRLADYQEKSEDMRGKVVAAMIYPAVLAVVALMVVVALLVFVVPRVVEQFDTMGQTLPLLTQIMVNISGFLQSYGVFIIGGLAVGFIVLSNVSKVERVKRRLDKISLNLPIIGEVVRSVTAARFARTFATLASSGAPVLDCLRAARETTPNLVLRDAVEKVIEDVREGGSLSASMARTGAFPPLVTHMAAGGEASGQLGVMFDKGAEYLEREFEKTSSVALGLLEPIITVIMGGLVMLIILAIMLPILQLNSGALI</sequence>
<feature type="transmembrane region" description="Helical" evidence="15">
    <location>
        <begin position="162"/>
        <end position="188"/>
    </location>
</feature>
<dbReference type="InterPro" id="IPR011850">
    <property type="entry name" value="T2SS_GspF"/>
</dbReference>
<evidence type="ECO:0000256" key="4">
    <source>
        <dbReference type="ARBA" id="ARBA00022448"/>
    </source>
</evidence>
<evidence type="ECO:0000259" key="16">
    <source>
        <dbReference type="Pfam" id="PF00482"/>
    </source>
</evidence>
<keyword evidence="6" id="KW-0997">Cell inner membrane</keyword>
<comment type="function">
    <text evidence="1">Component of the type II secretion system inner membrane complex required for the energy-dependent secretion of extracellular factors such as proteases and toxins from the periplasm.</text>
</comment>
<evidence type="ECO:0000256" key="1">
    <source>
        <dbReference type="ARBA" id="ARBA00002684"/>
    </source>
</evidence>
<comment type="caution">
    <text evidence="17">The sequence shown here is derived from an EMBL/GenBank/DDBJ whole genome shotgun (WGS) entry which is preliminary data.</text>
</comment>
<comment type="subcellular location">
    <subcellularLocation>
        <location evidence="2 14">Cell inner membrane</location>
        <topology evidence="2 14">Multi-pass membrane protein</topology>
    </subcellularLocation>
</comment>
<feature type="domain" description="Type II secretion system protein GspF" evidence="16">
    <location>
        <begin position="269"/>
        <end position="391"/>
    </location>
</feature>
<keyword evidence="5" id="KW-1003">Cell membrane</keyword>
<name>A0ABW2IHE6_9PROT</name>
<keyword evidence="18" id="KW-1185">Reference proteome</keyword>
<keyword evidence="9" id="KW-0106">Calcium</keyword>
<protein>
    <recommendedName>
        <fullName evidence="13">General secretion pathway protein F</fullName>
    </recommendedName>
</protein>
<feature type="domain" description="Type II secretion system protein GspF" evidence="16">
    <location>
        <begin position="67"/>
        <end position="189"/>
    </location>
</feature>
<accession>A0ABW2IHE6</accession>
<evidence type="ECO:0000256" key="10">
    <source>
        <dbReference type="ARBA" id="ARBA00022927"/>
    </source>
</evidence>
<evidence type="ECO:0000256" key="9">
    <source>
        <dbReference type="ARBA" id="ARBA00022837"/>
    </source>
</evidence>
<evidence type="ECO:0000256" key="14">
    <source>
        <dbReference type="RuleBase" id="RU003923"/>
    </source>
</evidence>
<dbReference type="PANTHER" id="PTHR30012:SF0">
    <property type="entry name" value="TYPE II SECRETION SYSTEM PROTEIN F-RELATED"/>
    <property type="match status" value="1"/>
</dbReference>
<keyword evidence="7 14" id="KW-0812">Transmembrane</keyword>
<organism evidence="17 18">
    <name type="scientific">Hirschia litorea</name>
    <dbReference type="NCBI Taxonomy" id="1199156"/>
    <lineage>
        <taxon>Bacteria</taxon>
        <taxon>Pseudomonadati</taxon>
        <taxon>Pseudomonadota</taxon>
        <taxon>Alphaproteobacteria</taxon>
        <taxon>Hyphomonadales</taxon>
        <taxon>Hyphomonadaceae</taxon>
        <taxon>Hirschia</taxon>
    </lineage>
</organism>
<feature type="transmembrane region" description="Helical" evidence="15">
    <location>
        <begin position="208"/>
        <end position="237"/>
    </location>
</feature>
<proteinExistence type="inferred from homology"/>
<reference evidence="18" key="1">
    <citation type="journal article" date="2019" name="Int. J. Syst. Evol. Microbiol.">
        <title>The Global Catalogue of Microorganisms (GCM) 10K type strain sequencing project: providing services to taxonomists for standard genome sequencing and annotation.</title>
        <authorList>
            <consortium name="The Broad Institute Genomics Platform"/>
            <consortium name="The Broad Institute Genome Sequencing Center for Infectious Disease"/>
            <person name="Wu L."/>
            <person name="Ma J."/>
        </authorList>
    </citation>
    <scope>NUCLEOTIDE SEQUENCE [LARGE SCALE GENOMIC DNA]</scope>
    <source>
        <strain evidence="18">CCUG 51308</strain>
    </source>
</reference>
<dbReference type="InterPro" id="IPR018076">
    <property type="entry name" value="T2SS_GspF_dom"/>
</dbReference>
<dbReference type="Pfam" id="PF00482">
    <property type="entry name" value="T2SSF"/>
    <property type="match status" value="2"/>
</dbReference>
<keyword evidence="12 15" id="KW-0472">Membrane</keyword>
<gene>
    <name evidence="17" type="primary">gspF</name>
    <name evidence="17" type="ORF">ACFQS8_01875</name>
</gene>
<evidence type="ECO:0000256" key="3">
    <source>
        <dbReference type="ARBA" id="ARBA00005745"/>
    </source>
</evidence>
<evidence type="ECO:0000256" key="8">
    <source>
        <dbReference type="ARBA" id="ARBA00022723"/>
    </source>
</evidence>
<evidence type="ECO:0000256" key="7">
    <source>
        <dbReference type="ARBA" id="ARBA00022692"/>
    </source>
</evidence>
<evidence type="ECO:0000256" key="13">
    <source>
        <dbReference type="ARBA" id="ARBA00030750"/>
    </source>
</evidence>
<evidence type="ECO:0000313" key="18">
    <source>
        <dbReference type="Proteomes" id="UP001596492"/>
    </source>
</evidence>
<keyword evidence="8" id="KW-0479">Metal-binding</keyword>
<dbReference type="PRINTS" id="PR00812">
    <property type="entry name" value="BCTERIALGSPF"/>
</dbReference>
<keyword evidence="4 14" id="KW-0813">Transport</keyword>
<dbReference type="EMBL" id="JBHTBR010000002">
    <property type="protein sequence ID" value="MFC7290353.1"/>
    <property type="molecule type" value="Genomic_DNA"/>
</dbReference>
<feature type="transmembrane region" description="Helical" evidence="15">
    <location>
        <begin position="364"/>
        <end position="393"/>
    </location>
</feature>
<evidence type="ECO:0000256" key="6">
    <source>
        <dbReference type="ARBA" id="ARBA00022519"/>
    </source>
</evidence>
<evidence type="ECO:0000313" key="17">
    <source>
        <dbReference type="EMBL" id="MFC7290353.1"/>
    </source>
</evidence>
<dbReference type="Proteomes" id="UP001596492">
    <property type="component" value="Unassembled WGS sequence"/>
</dbReference>
<dbReference type="RefSeq" id="WP_382165175.1">
    <property type="nucleotide sequence ID" value="NZ_JBHTBR010000002.1"/>
</dbReference>
<dbReference type="InterPro" id="IPR042094">
    <property type="entry name" value="T2SS_GspF_sf"/>
</dbReference>
<dbReference type="PROSITE" id="PS00874">
    <property type="entry name" value="T2SP_F"/>
    <property type="match status" value="1"/>
</dbReference>
<dbReference type="InterPro" id="IPR001992">
    <property type="entry name" value="T2SS_GspF/T4SS_PilC_CS"/>
</dbReference>
<dbReference type="Gene3D" id="1.20.81.30">
    <property type="entry name" value="Type II secretion system (T2SS), domain F"/>
    <property type="match status" value="2"/>
</dbReference>
<evidence type="ECO:0000256" key="11">
    <source>
        <dbReference type="ARBA" id="ARBA00022989"/>
    </source>
</evidence>
<evidence type="ECO:0000256" key="2">
    <source>
        <dbReference type="ARBA" id="ARBA00004429"/>
    </source>
</evidence>
<evidence type="ECO:0000256" key="5">
    <source>
        <dbReference type="ARBA" id="ARBA00022475"/>
    </source>
</evidence>
<evidence type="ECO:0000256" key="12">
    <source>
        <dbReference type="ARBA" id="ARBA00023136"/>
    </source>
</evidence>
<dbReference type="PANTHER" id="PTHR30012">
    <property type="entry name" value="GENERAL SECRETION PATHWAY PROTEIN"/>
    <property type="match status" value="1"/>
</dbReference>
<dbReference type="InterPro" id="IPR003004">
    <property type="entry name" value="GspF/PilC"/>
</dbReference>
<keyword evidence="10" id="KW-0653">Protein transport</keyword>
<evidence type="ECO:0000256" key="15">
    <source>
        <dbReference type="SAM" id="Phobius"/>
    </source>
</evidence>